<dbReference type="PANTHER" id="PTHR24408">
    <property type="entry name" value="ZINC FINGER PROTEIN"/>
    <property type="match status" value="1"/>
</dbReference>
<keyword evidence="2" id="KW-0677">Repeat</keyword>
<keyword evidence="1" id="KW-0479">Metal-binding</keyword>
<dbReference type="InterPro" id="IPR058950">
    <property type="entry name" value="Zf-C2H2_ZNF451_5th"/>
</dbReference>
<reference evidence="8" key="1">
    <citation type="thesis" date="2020" institute="ProQuest LLC" country="789 East Eisenhower Parkway, Ann Arbor, MI, USA">
        <title>Comparative Genomics and Chromosome Evolution.</title>
        <authorList>
            <person name="Mudd A.B."/>
        </authorList>
    </citation>
    <scope>NUCLEOTIDE SEQUENCE</scope>
    <source>
        <strain evidence="8">Female2</strain>
        <tissue evidence="8">Blood</tissue>
    </source>
</reference>
<organism evidence="8 9">
    <name type="scientific">Hymenochirus boettgeri</name>
    <name type="common">Congo dwarf clawed frog</name>
    <dbReference type="NCBI Taxonomy" id="247094"/>
    <lineage>
        <taxon>Eukaryota</taxon>
        <taxon>Metazoa</taxon>
        <taxon>Chordata</taxon>
        <taxon>Craniata</taxon>
        <taxon>Vertebrata</taxon>
        <taxon>Euteleostomi</taxon>
        <taxon>Amphibia</taxon>
        <taxon>Batrachia</taxon>
        <taxon>Anura</taxon>
        <taxon>Pipoidea</taxon>
        <taxon>Pipidae</taxon>
        <taxon>Pipinae</taxon>
        <taxon>Hymenochirus</taxon>
    </lineage>
</organism>
<dbReference type="Pfam" id="PF18479">
    <property type="entry name" value="PIN_11"/>
    <property type="match status" value="1"/>
</dbReference>
<feature type="region of interest" description="Disordered" evidence="6">
    <location>
        <begin position="1"/>
        <end position="20"/>
    </location>
</feature>
<dbReference type="Pfam" id="PF23102">
    <property type="entry name" value="Zf-C2H2_ZNF451_2nd"/>
    <property type="match status" value="1"/>
</dbReference>
<keyword evidence="9" id="KW-1185">Reference proteome</keyword>
<dbReference type="Pfam" id="PF23108">
    <property type="entry name" value="Zf-C2H2_ZNF451"/>
    <property type="match status" value="1"/>
</dbReference>
<dbReference type="Proteomes" id="UP000812440">
    <property type="component" value="Chromosome 5"/>
</dbReference>
<evidence type="ECO:0000259" key="7">
    <source>
        <dbReference type="PROSITE" id="PS50157"/>
    </source>
</evidence>
<evidence type="ECO:0000256" key="5">
    <source>
        <dbReference type="PROSITE-ProRule" id="PRU00042"/>
    </source>
</evidence>
<dbReference type="InterPro" id="IPR041192">
    <property type="entry name" value="PIN_11"/>
</dbReference>
<evidence type="ECO:0000313" key="8">
    <source>
        <dbReference type="EMBL" id="KAG8445020.1"/>
    </source>
</evidence>
<evidence type="ECO:0000256" key="4">
    <source>
        <dbReference type="ARBA" id="ARBA00022833"/>
    </source>
</evidence>
<evidence type="ECO:0000256" key="1">
    <source>
        <dbReference type="ARBA" id="ARBA00022723"/>
    </source>
</evidence>
<name>A0A8T2JNV4_9PIPI</name>
<feature type="region of interest" description="Disordered" evidence="6">
    <location>
        <begin position="798"/>
        <end position="824"/>
    </location>
</feature>
<accession>A0A8T2JNV4</accession>
<dbReference type="PANTHER" id="PTHR24408:SF61">
    <property type="entry name" value="E3 SUMO-PROTEIN LIGASE ZNF451"/>
    <property type="match status" value="1"/>
</dbReference>
<dbReference type="GO" id="GO:0000981">
    <property type="term" value="F:DNA-binding transcription factor activity, RNA polymerase II-specific"/>
    <property type="evidence" value="ECO:0007669"/>
    <property type="project" value="TreeGrafter"/>
</dbReference>
<proteinExistence type="predicted"/>
<comment type="caution">
    <text evidence="8">The sequence shown here is derived from an EMBL/GenBank/DDBJ whole genome shotgun (WGS) entry which is preliminary data.</text>
</comment>
<dbReference type="InterPro" id="IPR058946">
    <property type="entry name" value="Zf-C2H2_ZNF451_C"/>
</dbReference>
<dbReference type="SMART" id="SM00355">
    <property type="entry name" value="ZnF_C2H2"/>
    <property type="match status" value="10"/>
</dbReference>
<dbReference type="PROSITE" id="PS00028">
    <property type="entry name" value="ZINC_FINGER_C2H2_1"/>
    <property type="match status" value="4"/>
</dbReference>
<evidence type="ECO:0000256" key="3">
    <source>
        <dbReference type="ARBA" id="ARBA00022771"/>
    </source>
</evidence>
<dbReference type="InterPro" id="IPR058947">
    <property type="entry name" value="Zf-C2H2_ZNF451_2nd"/>
</dbReference>
<dbReference type="GO" id="GO:0008270">
    <property type="term" value="F:zinc ion binding"/>
    <property type="evidence" value="ECO:0007669"/>
    <property type="project" value="UniProtKB-KW"/>
</dbReference>
<dbReference type="EMBL" id="JAACNH010000004">
    <property type="protein sequence ID" value="KAG8445020.1"/>
    <property type="molecule type" value="Genomic_DNA"/>
</dbReference>
<feature type="domain" description="C2H2-type" evidence="7">
    <location>
        <begin position="614"/>
        <end position="642"/>
    </location>
</feature>
<dbReference type="OrthoDB" id="6091938at2759"/>
<keyword evidence="4" id="KW-0862">Zinc</keyword>
<dbReference type="Pfam" id="PF23103">
    <property type="entry name" value="Zf-C2H2_ZNF451_5th"/>
    <property type="match status" value="1"/>
</dbReference>
<dbReference type="AlphaFoldDB" id="A0A8T2JNV4"/>
<sequence>MMDLATPSEDNPIHTSQSHYSEHDIEFISEGPLRPVLECIDLLSSDEETNSRHNNGKLKDEVDRQKDKVASTLERLARHVEVERKQRARKNKAFQEKLHNQHAHGLQELEFIKGLPGTDAARICVNQWLKMPGLKPGVVCSSRRPLLQSTEQSLLKSQSITCPIMNCNRKYDNHQLLFGHLKRFDHSPCDPTITLHGVPGKSYACVVCLKQFLNIKEYEDHIDAEASLNDGHTKNLAPQVIQCFGCPTCFLLFNLRDECLQHMSESNHFTCAIKLGEKGLACPIPFPMYAKKVLIALCKDIPFQVMCTSCYKELRSHMELSAHFRTHCRKAGSVARPKKSTAEVAMIFVMKAYCLVCKEMLECDIHIMEHIQRTNHKPKMITSLEESILGFCYANEENKTPAELALSTTTAKSKMLKRTLNNCNRASSLENSSIMSCIENRTSKSDGVGITVTAWFCECLQKFITEKEAEKHIMLSNRICHKCLVCKKLTAELSIIQLHMSRFHGGAHLNNFTFWCQTCLVELPRVENIMAHVCEFHRGHSYYFEQETFEEEQCPSTSTQHDNLSQSCIPESSVSSTRSPEGHWQCHLCEEMFDSENSVQQHCKNIGIHQFHKFCCDICKQRFQKIETLYRHSQHQHSGDIQVKYFCGLCGDLYFNKECEFQSHYEDLHGLEYGYVAELMQSSIKDEEQSIPRTVLNEDRLTCGCLENYTSNEKKKEDSSLCLARLLQNGNLWYSCCFCTATGQILERFKNHYCSNDQQPLSKDFVVKCSCCSKSFQDTEGAQQHFHTKHCLLQKHHPLRSSNNPSSDNKIKPPPAVKIEMPTEDSKEKMDTGDFYFNLEDEALELPELDLLCTMTHIVFVDLEYWVNFFTRLPGQLNQGIFVWGFQGGKNNWKPPVNCKILKYLSTTGSFYLHPHCSARKVSAICVHAGRLHAQLPMHIAFTILSSDKEFLKLESQFREARRPCQILDPHHQEGDVMCAVLNNISDTVQDVHDGNMETELVLDEDADLKEAIRRSMNEM</sequence>
<dbReference type="PROSITE" id="PS50157">
    <property type="entry name" value="ZINC_FINGER_C2H2_2"/>
    <property type="match status" value="2"/>
</dbReference>
<evidence type="ECO:0000256" key="2">
    <source>
        <dbReference type="ARBA" id="ARBA00022737"/>
    </source>
</evidence>
<feature type="compositionally biased region" description="Basic and acidic residues" evidence="6">
    <location>
        <begin position="57"/>
        <end position="66"/>
    </location>
</feature>
<dbReference type="Pfam" id="PF23101">
    <property type="entry name" value="Zf-C2H2_ZNF451_1st"/>
    <property type="match status" value="1"/>
</dbReference>
<dbReference type="InterPro" id="IPR058156">
    <property type="entry name" value="Znf-C2H2_ZNF451"/>
</dbReference>
<dbReference type="InterPro" id="IPR013087">
    <property type="entry name" value="Znf_C2H2_type"/>
</dbReference>
<evidence type="ECO:0000256" key="6">
    <source>
        <dbReference type="SAM" id="MobiDB-lite"/>
    </source>
</evidence>
<dbReference type="GO" id="GO:0043565">
    <property type="term" value="F:sequence-specific DNA binding"/>
    <property type="evidence" value="ECO:0007669"/>
    <property type="project" value="TreeGrafter"/>
</dbReference>
<protein>
    <recommendedName>
        <fullName evidence="7">C2H2-type domain-containing protein</fullName>
    </recommendedName>
</protein>
<dbReference type="InterPro" id="IPR058949">
    <property type="entry name" value="Zf-C2H2_ZNF451_1st"/>
</dbReference>
<gene>
    <name evidence="8" type="ORF">GDO86_009966</name>
</gene>
<feature type="region of interest" description="Disordered" evidence="6">
    <location>
        <begin position="47"/>
        <end position="66"/>
    </location>
</feature>
<feature type="domain" description="C2H2-type" evidence="7">
    <location>
        <begin position="584"/>
        <end position="614"/>
    </location>
</feature>
<dbReference type="Pfam" id="PF23107">
    <property type="entry name" value="Zf-C2H2_ZNF451_C"/>
    <property type="match status" value="1"/>
</dbReference>
<keyword evidence="3 5" id="KW-0863">Zinc-finger</keyword>
<evidence type="ECO:0000313" key="9">
    <source>
        <dbReference type="Proteomes" id="UP000812440"/>
    </source>
</evidence>
<dbReference type="GO" id="GO:0005634">
    <property type="term" value="C:nucleus"/>
    <property type="evidence" value="ECO:0007669"/>
    <property type="project" value="TreeGrafter"/>
</dbReference>